<dbReference type="SUPFAM" id="SSF69318">
    <property type="entry name" value="Integrin alpha N-terminal domain"/>
    <property type="match status" value="1"/>
</dbReference>
<dbReference type="PANTHER" id="PTHR46580">
    <property type="entry name" value="SENSOR KINASE-RELATED"/>
    <property type="match status" value="1"/>
</dbReference>
<feature type="domain" description="Bacterial repeat" evidence="3">
    <location>
        <begin position="114"/>
        <end position="191"/>
    </location>
</feature>
<comment type="caution">
    <text evidence="4">The sequence shown here is derived from an EMBL/GenBank/DDBJ whole genome shotgun (WGS) entry which is preliminary data.</text>
</comment>
<dbReference type="PANTHER" id="PTHR46580:SF2">
    <property type="entry name" value="MAM DOMAIN-CONTAINING PROTEIN"/>
    <property type="match status" value="1"/>
</dbReference>
<dbReference type="Pfam" id="PF07603">
    <property type="entry name" value="Lcl_C"/>
    <property type="match status" value="1"/>
</dbReference>
<dbReference type="Pfam" id="PF18998">
    <property type="entry name" value="Flg_new_2"/>
    <property type="match status" value="3"/>
</dbReference>
<feature type="domain" description="Bacterial repeat" evidence="3">
    <location>
        <begin position="361"/>
        <end position="426"/>
    </location>
</feature>
<dbReference type="InterPro" id="IPR013378">
    <property type="entry name" value="InlB-like_B-rpt"/>
</dbReference>
<dbReference type="Gene3D" id="2.130.10.130">
    <property type="entry name" value="Integrin alpha, N-terminal"/>
    <property type="match status" value="1"/>
</dbReference>
<organism evidence="4 5">
    <name type="scientific">Candidatus Magnetobacterium bavaricum</name>
    <dbReference type="NCBI Taxonomy" id="29290"/>
    <lineage>
        <taxon>Bacteria</taxon>
        <taxon>Pseudomonadati</taxon>
        <taxon>Nitrospirota</taxon>
        <taxon>Thermodesulfovibrionia</taxon>
        <taxon>Thermodesulfovibrionales</taxon>
        <taxon>Candidatus Magnetobacteriaceae</taxon>
        <taxon>Candidatus Magnetobacterium</taxon>
    </lineage>
</organism>
<proteinExistence type="predicted"/>
<dbReference type="InterPro" id="IPR013517">
    <property type="entry name" value="FG-GAP"/>
</dbReference>
<dbReference type="InterPro" id="IPR011460">
    <property type="entry name" value="Lcl_C"/>
</dbReference>
<feature type="domain" description="Lcl C-terminal" evidence="2">
    <location>
        <begin position="203"/>
        <end position="339"/>
    </location>
</feature>
<dbReference type="NCBIfam" id="TIGR02543">
    <property type="entry name" value="List_Bact_rpt"/>
    <property type="match status" value="1"/>
</dbReference>
<sequence>MPEIELAYNKSTNRHEGIYNQFTEKGTYEIAVFAMDDNDNITTSPGNLTWSGNTGTADYTDATTVVTLTVVADADSTFTGWGGDCSGTDTTCTVAMTKNMNVTAIFALSRALKITITGSGGGNVTALKGVISWNAKQGVATYADGTVETLTAVTSAGSTFIGWGGDCSGTTPTCTLTMSAAKNVTATFNLKSGTQRFKDNGDQTMTDIITGLVWTKDANLPNGVKTWQEAIDYAVSMNNGAGTYGHSDWRLPTIKELYSLCNTSGVTAEPKLLDYCNGNFVDVTSLLAGEGFTNVQPIEYWSSTNFANDTSSVWRIAMYGGIISPTFKTDRAGFVWPVRAGQISKLVISKVGTGFGTVTSADGKISCGGTCSASYTASEAAQVTLTAKADANSTFTAWGGDCSGTTSTCTLTMSAAKNVTATFTAASKRVTHDFDGDGKSDILWHNIKTGAVAIWFMNGSKYFSHDSPGTTEFKYQIAGTGDFNGDGKTDILWQNLLTGEMIVWLMDGKKISSNVPLAIVDPNWKVVGIGDFNGNGKDDVVWQHSITGVITIWLHEQNTPLLVSKGLLVN</sequence>
<evidence type="ECO:0000313" key="4">
    <source>
        <dbReference type="EMBL" id="KJU84880.1"/>
    </source>
</evidence>
<dbReference type="AlphaFoldDB" id="A0A0F3GSC1"/>
<evidence type="ECO:0000256" key="1">
    <source>
        <dbReference type="ARBA" id="ARBA00022729"/>
    </source>
</evidence>
<keyword evidence="5" id="KW-1185">Reference proteome</keyword>
<dbReference type="InterPro" id="IPR044060">
    <property type="entry name" value="Bacterial_rp_domain"/>
</dbReference>
<dbReference type="InterPro" id="IPR028994">
    <property type="entry name" value="Integrin_alpha_N"/>
</dbReference>
<protein>
    <submittedName>
        <fullName evidence="4">Protein containing DUF1566</fullName>
    </submittedName>
</protein>
<name>A0A0F3GSC1_9BACT</name>
<reference evidence="4 5" key="1">
    <citation type="submission" date="2015-02" db="EMBL/GenBank/DDBJ databases">
        <title>Single-cell genomics of uncultivated deep-branching MTB reveals a conserved set of magnetosome genes.</title>
        <authorList>
            <person name="Kolinko S."/>
            <person name="Richter M."/>
            <person name="Glockner F.O."/>
            <person name="Brachmann A."/>
            <person name="Schuler D."/>
        </authorList>
    </citation>
    <scope>NUCLEOTIDE SEQUENCE [LARGE SCALE GENOMIC DNA]</scope>
    <source>
        <strain evidence="4">TM-1</strain>
    </source>
</reference>
<gene>
    <name evidence="4" type="ORF">MBAV_002926</name>
</gene>
<evidence type="ECO:0000259" key="2">
    <source>
        <dbReference type="Pfam" id="PF07603"/>
    </source>
</evidence>
<dbReference type="EMBL" id="LACI01001257">
    <property type="protein sequence ID" value="KJU84880.1"/>
    <property type="molecule type" value="Genomic_DNA"/>
</dbReference>
<evidence type="ECO:0000313" key="5">
    <source>
        <dbReference type="Proteomes" id="UP000033423"/>
    </source>
</evidence>
<dbReference type="Proteomes" id="UP000033423">
    <property type="component" value="Unassembled WGS sequence"/>
</dbReference>
<feature type="domain" description="Bacterial repeat" evidence="3">
    <location>
        <begin position="54"/>
        <end position="107"/>
    </location>
</feature>
<accession>A0A0F3GSC1</accession>
<dbReference type="Pfam" id="PF13517">
    <property type="entry name" value="FG-GAP_3"/>
    <property type="match status" value="1"/>
</dbReference>
<evidence type="ECO:0000259" key="3">
    <source>
        <dbReference type="Pfam" id="PF18998"/>
    </source>
</evidence>
<keyword evidence="1" id="KW-0732">Signal</keyword>
<dbReference type="PATRIC" id="fig|29290.4.peg.3890"/>